<keyword evidence="4" id="KW-1185">Reference proteome</keyword>
<proteinExistence type="predicted"/>
<evidence type="ECO:0000256" key="2">
    <source>
        <dbReference type="SAM" id="Phobius"/>
    </source>
</evidence>
<feature type="compositionally biased region" description="Basic and acidic residues" evidence="1">
    <location>
        <begin position="472"/>
        <end position="483"/>
    </location>
</feature>
<dbReference type="PANTHER" id="PTHR45661">
    <property type="entry name" value="SURFACE ANTIGEN"/>
    <property type="match status" value="1"/>
</dbReference>
<reference evidence="3 4" key="1">
    <citation type="submission" date="2019-07" db="EMBL/GenBank/DDBJ databases">
        <title>Genome sequencing of KACC 19320.</title>
        <authorList>
            <person name="Heo J."/>
            <person name="Kim S.-J."/>
            <person name="Kim J.-S."/>
            <person name="Hong S.-B."/>
            <person name="Kwon S.-W."/>
        </authorList>
    </citation>
    <scope>NUCLEOTIDE SEQUENCE [LARGE SCALE GENOMIC DNA]</scope>
    <source>
        <strain evidence="3 4">KACC 19320</strain>
    </source>
</reference>
<sequence>MYKLRHSKVIIITGLLVVSLGPLVSEIPKSLIELSVQAATATQTYTDNQGITYTLDNTSQTATVTTFSGGAGADAIIPDSVSTDGLSYRVTSIGAYAFSNMGLHSVVIGNNVTDINTSAFQTTTSYPDYYKKALTSVILGNNVQNIKTDAFAGNALTNIIFPSSVSKIATRAFANNLLTEVSFGDNVTEIMSKAFQSNQLINITFADNARTIVDSEAFSGSPVSSLTLGIGVTLADDTFNKVSPLFGQLDDLPLTGVRMISVSSDGTIQKSWLGENMVSTGDSISESTDNESDTKGNNDETTVSADNPVTLPDAVSPNNGTSSSDTPNVNDEATVSTDSPMTLPDAVPLNNEITTTLPNTPDVDDTIILPDAADNASIDSSNVVSEAESVPLITDDDKLLTTIDSTPKNMSVSYKTLELRSSLPLSESIEKLKKTRMAKRSRGLTPALLSHTVSSELSKQPKTMQTATKKSTKLDKKNQDLKQTKKSSQKQQKFDYFMIIPALLLGFIVGKLIPSPKKFKK</sequence>
<feature type="transmembrane region" description="Helical" evidence="2">
    <location>
        <begin position="494"/>
        <end position="513"/>
    </location>
</feature>
<dbReference type="AlphaFoldDB" id="A0A514ZAJ5"/>
<dbReference type="Proteomes" id="UP000315128">
    <property type="component" value="Chromosome"/>
</dbReference>
<evidence type="ECO:0000256" key="1">
    <source>
        <dbReference type="SAM" id="MobiDB-lite"/>
    </source>
</evidence>
<dbReference type="InterPro" id="IPR026906">
    <property type="entry name" value="LRR_5"/>
</dbReference>
<dbReference type="KEGG" id="lack:FLP15_11080"/>
<keyword evidence="2" id="KW-0472">Membrane</keyword>
<feature type="compositionally biased region" description="Polar residues" evidence="1">
    <location>
        <begin position="316"/>
        <end position="340"/>
    </location>
</feature>
<dbReference type="RefSeq" id="WP_142767164.1">
    <property type="nucleotide sequence ID" value="NZ_CP041356.1"/>
</dbReference>
<dbReference type="EMBL" id="CP041356">
    <property type="protein sequence ID" value="QDK71609.1"/>
    <property type="molecule type" value="Genomic_DNA"/>
</dbReference>
<dbReference type="OrthoDB" id="1385830at2"/>
<evidence type="ECO:0000313" key="3">
    <source>
        <dbReference type="EMBL" id="QDK71609.1"/>
    </source>
</evidence>
<keyword evidence="2" id="KW-0812">Transmembrane</keyword>
<dbReference type="InterPro" id="IPR053139">
    <property type="entry name" value="Surface_bspA-like"/>
</dbReference>
<dbReference type="InterPro" id="IPR032675">
    <property type="entry name" value="LRR_dom_sf"/>
</dbReference>
<feature type="region of interest" description="Disordered" evidence="1">
    <location>
        <begin position="452"/>
        <end position="487"/>
    </location>
</feature>
<dbReference type="Pfam" id="PF13306">
    <property type="entry name" value="LRR_5"/>
    <property type="match status" value="2"/>
</dbReference>
<gene>
    <name evidence="3" type="ORF">FLP15_11080</name>
</gene>
<feature type="region of interest" description="Disordered" evidence="1">
    <location>
        <begin position="279"/>
        <end position="348"/>
    </location>
</feature>
<evidence type="ECO:0000313" key="4">
    <source>
        <dbReference type="Proteomes" id="UP000315128"/>
    </source>
</evidence>
<feature type="compositionally biased region" description="Polar residues" evidence="1">
    <location>
        <begin position="452"/>
        <end position="469"/>
    </location>
</feature>
<dbReference type="PANTHER" id="PTHR45661:SF3">
    <property type="entry name" value="IG-LIKE DOMAIN-CONTAINING PROTEIN"/>
    <property type="match status" value="1"/>
</dbReference>
<dbReference type="Gene3D" id="3.80.10.10">
    <property type="entry name" value="Ribonuclease Inhibitor"/>
    <property type="match status" value="2"/>
</dbReference>
<organism evidence="3 4">
    <name type="scientific">Lactococcus protaetiae</name>
    <dbReference type="NCBI Taxonomy" id="2592653"/>
    <lineage>
        <taxon>Bacteria</taxon>
        <taxon>Bacillati</taxon>
        <taxon>Bacillota</taxon>
        <taxon>Bacilli</taxon>
        <taxon>Lactobacillales</taxon>
        <taxon>Streptococcaceae</taxon>
        <taxon>Lactococcus</taxon>
    </lineage>
</organism>
<accession>A0A514ZAJ5</accession>
<protein>
    <submittedName>
        <fullName evidence="3">Leucine-rich repeat domain-containing protein</fullName>
    </submittedName>
</protein>
<keyword evidence="2" id="KW-1133">Transmembrane helix</keyword>
<name>A0A514ZAJ5_9LACT</name>